<evidence type="ECO:0000256" key="2">
    <source>
        <dbReference type="ARBA" id="ARBA00010846"/>
    </source>
</evidence>
<comment type="pathway">
    <text evidence="1">Protein modification; protein ubiquitination.</text>
</comment>
<dbReference type="InterPro" id="IPR056423">
    <property type="entry name" value="BACK_BPM_SPOP"/>
</dbReference>
<dbReference type="CDD" id="cd00121">
    <property type="entry name" value="MATH"/>
    <property type="match status" value="2"/>
</dbReference>
<dbReference type="InterPro" id="IPR002083">
    <property type="entry name" value="MATH/TRAF_dom"/>
</dbReference>
<reference evidence="5" key="1">
    <citation type="submission" date="2024-10" db="EMBL/GenBank/DDBJ databases">
        <authorList>
            <person name="Ryan C."/>
        </authorList>
    </citation>
    <scope>NUCLEOTIDE SEQUENCE [LARGE SCALE GENOMIC DNA]</scope>
</reference>
<dbReference type="PANTHER" id="PTHR26379">
    <property type="entry name" value="BTB/POZ AND MATH DOMAIN-CONTAINING PROTEIN 1"/>
    <property type="match status" value="1"/>
</dbReference>
<feature type="domain" description="MATH" evidence="4">
    <location>
        <begin position="351"/>
        <end position="482"/>
    </location>
</feature>
<feature type="domain" description="BTB" evidence="3">
    <location>
        <begin position="181"/>
        <end position="249"/>
    </location>
</feature>
<dbReference type="Pfam" id="PF24570">
    <property type="entry name" value="BACK_BPM_SPOP"/>
    <property type="match status" value="2"/>
</dbReference>
<dbReference type="SMART" id="SM00225">
    <property type="entry name" value="BTB"/>
    <property type="match status" value="2"/>
</dbReference>
<dbReference type="SUPFAM" id="SSF49599">
    <property type="entry name" value="TRAF domain-like"/>
    <property type="match status" value="2"/>
</dbReference>
<dbReference type="Gene3D" id="2.60.210.10">
    <property type="entry name" value="Apoptosis, Tumor Necrosis Factor Receptor Associated Protein 2, Chain A"/>
    <property type="match status" value="2"/>
</dbReference>
<evidence type="ECO:0000313" key="5">
    <source>
        <dbReference type="EMBL" id="CAL4979489.1"/>
    </source>
</evidence>
<proteinExistence type="inferred from homology"/>
<evidence type="ECO:0000313" key="6">
    <source>
        <dbReference type="Proteomes" id="UP001497457"/>
    </source>
</evidence>
<feature type="domain" description="MATH" evidence="4">
    <location>
        <begin position="24"/>
        <end position="150"/>
    </location>
</feature>
<dbReference type="InterPro" id="IPR008974">
    <property type="entry name" value="TRAF-like"/>
</dbReference>
<dbReference type="AlphaFoldDB" id="A0ABC9AL43"/>
<dbReference type="EMBL" id="OZ075131">
    <property type="protein sequence ID" value="CAL4979489.1"/>
    <property type="molecule type" value="Genomic_DNA"/>
</dbReference>
<protein>
    <submittedName>
        <fullName evidence="5">Uncharacterized protein</fullName>
    </submittedName>
</protein>
<dbReference type="Pfam" id="PF22486">
    <property type="entry name" value="MATH_2"/>
    <property type="match status" value="2"/>
</dbReference>
<dbReference type="Gene3D" id="1.25.40.420">
    <property type="match status" value="1"/>
</dbReference>
<evidence type="ECO:0000256" key="1">
    <source>
        <dbReference type="ARBA" id="ARBA00004906"/>
    </source>
</evidence>
<dbReference type="InterPro" id="IPR000210">
    <property type="entry name" value="BTB/POZ_dom"/>
</dbReference>
<dbReference type="InterPro" id="IPR045005">
    <property type="entry name" value="BPM1-6"/>
</dbReference>
<keyword evidence="6" id="KW-1185">Reference proteome</keyword>
<comment type="similarity">
    <text evidence="2">Belongs to the Tdpoz family.</text>
</comment>
<organism evidence="5 6">
    <name type="scientific">Urochloa decumbens</name>
    <dbReference type="NCBI Taxonomy" id="240449"/>
    <lineage>
        <taxon>Eukaryota</taxon>
        <taxon>Viridiplantae</taxon>
        <taxon>Streptophyta</taxon>
        <taxon>Embryophyta</taxon>
        <taxon>Tracheophyta</taxon>
        <taxon>Spermatophyta</taxon>
        <taxon>Magnoliopsida</taxon>
        <taxon>Liliopsida</taxon>
        <taxon>Poales</taxon>
        <taxon>Poaceae</taxon>
        <taxon>PACMAD clade</taxon>
        <taxon>Panicoideae</taxon>
        <taxon>Panicodae</taxon>
        <taxon>Paniceae</taxon>
        <taxon>Melinidinae</taxon>
        <taxon>Urochloa</taxon>
    </lineage>
</organism>
<dbReference type="PANTHER" id="PTHR26379:SF483">
    <property type="entry name" value="OS11G0619800 PROTEIN"/>
    <property type="match status" value="1"/>
</dbReference>
<feature type="domain" description="BTB" evidence="3">
    <location>
        <begin position="513"/>
        <end position="579"/>
    </location>
</feature>
<dbReference type="Pfam" id="PF00651">
    <property type="entry name" value="BTB"/>
    <property type="match status" value="2"/>
</dbReference>
<dbReference type="CDD" id="cd18280">
    <property type="entry name" value="BTB_POZ_BPM_plant"/>
    <property type="match status" value="2"/>
</dbReference>
<gene>
    <name evidence="5" type="ORF">URODEC1_LOCUS55274</name>
</gene>
<dbReference type="Proteomes" id="UP001497457">
    <property type="component" value="Chromosome 21rd"/>
</dbReference>
<evidence type="ECO:0000259" key="4">
    <source>
        <dbReference type="PROSITE" id="PS50144"/>
    </source>
</evidence>
<dbReference type="Gene3D" id="3.30.710.10">
    <property type="entry name" value="Potassium Channel Kv1.1, Chain A"/>
    <property type="match status" value="2"/>
</dbReference>
<sequence>MWFPNPAAAWASDGGSTSITDTVTGWHVIKVQRFSKLKGALALDMGVNYGKFKVGGHRWTIRCFLVGFADWVSFGLYLDHPASATGDVKAGFRLSLLDKDGEPVSSYTKSSSIYNYSIDNRSCSWIKFIKRKDLESTYLANDSFCIRCDVTVLEDICKQSVVPQSDLHKHLGDLLGSEVGGDVTFEVGDKAFVAHKYLLAARSSVFKAQFFCSTMKDAVATRVRIDDMEAEVFQSMLHFIYTDSLPDVDKGDRIVMAQHLLVAADRYNIVRLKLICENLLCTFINTSIVATTLVLAEQHGCHRLKDVCLKFLKYNENFKEPRALYVQHRSMAADSTAIAGDTSVLSADAATGWHEFKVQGYSRYRGLGNGAAVRSGTFVVGGHSWRTKYFPDGNGEEENTNWVCFSVNLEHPGIDGGNVVKARFTLSLLDNDGHPIPSYTKRYQVHIFSSSKHSYHESRFIKIDDFDSLYQKDDCFCIRCDLTVVEDVPQESVLPLPDLHRHVGSLLDGELGGDVTFEVGGEELVAHKYLLAARSPVFNAQFFGCPMKEKAACKARVPIVGIEATVFKAMLHFIYTDSLPEIAGGDKIIVAQHLLVAADRYCVERLKLICESMLCTFINKRIAATTLVLAEQHGCHRLKEVCLEFLKSNDNFKAVADDDYELLKRSCPSLVDELRSVA</sequence>
<dbReference type="SUPFAM" id="SSF54695">
    <property type="entry name" value="POZ domain"/>
    <property type="match status" value="2"/>
</dbReference>
<dbReference type="InterPro" id="IPR011333">
    <property type="entry name" value="SKP1/BTB/POZ_sf"/>
</dbReference>
<evidence type="ECO:0000259" key="3">
    <source>
        <dbReference type="PROSITE" id="PS50097"/>
    </source>
</evidence>
<name>A0ABC9AL43_9POAL</name>
<accession>A0ABC9AL43</accession>
<dbReference type="PROSITE" id="PS50144">
    <property type="entry name" value="MATH"/>
    <property type="match status" value="2"/>
</dbReference>
<dbReference type="PROSITE" id="PS50097">
    <property type="entry name" value="BTB"/>
    <property type="match status" value="2"/>
</dbReference>